<dbReference type="Proteomes" id="UP001152484">
    <property type="component" value="Unassembled WGS sequence"/>
</dbReference>
<evidence type="ECO:0000313" key="10">
    <source>
        <dbReference type="EMBL" id="CAH9068920.1"/>
    </source>
</evidence>
<dbReference type="PANTHER" id="PTHR46084">
    <property type="entry name" value="PROTEIN MALE DISCOVERER 2"/>
    <property type="match status" value="1"/>
</dbReference>
<organism evidence="10 11">
    <name type="scientific">Cuscuta europaea</name>
    <name type="common">European dodder</name>
    <dbReference type="NCBI Taxonomy" id="41803"/>
    <lineage>
        <taxon>Eukaryota</taxon>
        <taxon>Viridiplantae</taxon>
        <taxon>Streptophyta</taxon>
        <taxon>Embryophyta</taxon>
        <taxon>Tracheophyta</taxon>
        <taxon>Spermatophyta</taxon>
        <taxon>Magnoliopsida</taxon>
        <taxon>eudicotyledons</taxon>
        <taxon>Gunneridae</taxon>
        <taxon>Pentapetalae</taxon>
        <taxon>asterids</taxon>
        <taxon>lamiids</taxon>
        <taxon>Solanales</taxon>
        <taxon>Convolvulaceae</taxon>
        <taxon>Cuscuteae</taxon>
        <taxon>Cuscuta</taxon>
        <taxon>Cuscuta subgen. Cuscuta</taxon>
    </lineage>
</organism>
<evidence type="ECO:0000256" key="4">
    <source>
        <dbReference type="ARBA" id="ARBA00023136"/>
    </source>
</evidence>
<dbReference type="InterPro" id="IPR011009">
    <property type="entry name" value="Kinase-like_dom_sf"/>
</dbReference>
<dbReference type="InterPro" id="IPR000719">
    <property type="entry name" value="Prot_kinase_dom"/>
</dbReference>
<dbReference type="Pfam" id="PF07714">
    <property type="entry name" value="PK_Tyr_Ser-Thr"/>
    <property type="match status" value="1"/>
</dbReference>
<feature type="chain" id="PRO_5040125017" description="Protein kinase domain-containing protein" evidence="8">
    <location>
        <begin position="21"/>
        <end position="505"/>
    </location>
</feature>
<dbReference type="PANTHER" id="PTHR46084:SF4">
    <property type="entry name" value="PROTEIN KINASE DOMAIN-CONTAINING PROTEIN"/>
    <property type="match status" value="1"/>
</dbReference>
<proteinExistence type="predicted"/>
<keyword evidence="11" id="KW-1185">Reference proteome</keyword>
<feature type="compositionally biased region" description="Pro residues" evidence="6">
    <location>
        <begin position="101"/>
        <end position="138"/>
    </location>
</feature>
<evidence type="ECO:0000256" key="1">
    <source>
        <dbReference type="ARBA" id="ARBA00022692"/>
    </source>
</evidence>
<comment type="subcellular location">
    <subcellularLocation>
        <location evidence="5">Endomembrane system</location>
        <topology evidence="5">Single-pass type I membrane protein</topology>
    </subcellularLocation>
</comment>
<dbReference type="PROSITE" id="PS50011">
    <property type="entry name" value="PROTEIN_KINASE_DOM"/>
    <property type="match status" value="1"/>
</dbReference>
<gene>
    <name evidence="10" type="ORF">CEURO_LOCUS3004</name>
</gene>
<reference evidence="10" key="1">
    <citation type="submission" date="2022-07" db="EMBL/GenBank/DDBJ databases">
        <authorList>
            <person name="Macas J."/>
            <person name="Novak P."/>
            <person name="Neumann P."/>
        </authorList>
    </citation>
    <scope>NUCLEOTIDE SEQUENCE</scope>
</reference>
<dbReference type="AlphaFoldDB" id="A0A9P0YM54"/>
<dbReference type="Gene3D" id="3.30.200.20">
    <property type="entry name" value="Phosphorylase Kinase, domain 1"/>
    <property type="match status" value="1"/>
</dbReference>
<name>A0A9P0YM54_CUSEU</name>
<dbReference type="OrthoDB" id="291737at2759"/>
<keyword evidence="1 7" id="KW-0812">Transmembrane</keyword>
<keyword evidence="3 7" id="KW-1133">Transmembrane helix</keyword>
<accession>A0A9P0YM54</accession>
<feature type="domain" description="Protein kinase" evidence="9">
    <location>
        <begin position="230"/>
        <end position="473"/>
    </location>
</feature>
<dbReference type="InterPro" id="IPR001245">
    <property type="entry name" value="Ser-Thr/Tyr_kinase_cat_dom"/>
</dbReference>
<dbReference type="GO" id="GO:0004672">
    <property type="term" value="F:protein kinase activity"/>
    <property type="evidence" value="ECO:0007669"/>
    <property type="project" value="InterPro"/>
</dbReference>
<evidence type="ECO:0000256" key="5">
    <source>
        <dbReference type="ARBA" id="ARBA00046288"/>
    </source>
</evidence>
<evidence type="ECO:0000256" key="3">
    <source>
        <dbReference type="ARBA" id="ARBA00022989"/>
    </source>
</evidence>
<feature type="signal peptide" evidence="8">
    <location>
        <begin position="1"/>
        <end position="20"/>
    </location>
</feature>
<dbReference type="FunFam" id="3.30.200.20:FF:000489">
    <property type="entry name" value="Inactive receptor-like serine/threonine-protein kinase"/>
    <property type="match status" value="1"/>
</dbReference>
<evidence type="ECO:0000256" key="7">
    <source>
        <dbReference type="SAM" id="Phobius"/>
    </source>
</evidence>
<evidence type="ECO:0000259" key="9">
    <source>
        <dbReference type="PROSITE" id="PS50011"/>
    </source>
</evidence>
<dbReference type="GO" id="GO:0005524">
    <property type="term" value="F:ATP binding"/>
    <property type="evidence" value="ECO:0007669"/>
    <property type="project" value="InterPro"/>
</dbReference>
<feature type="region of interest" description="Disordered" evidence="6">
    <location>
        <begin position="95"/>
        <end position="157"/>
    </location>
</feature>
<protein>
    <recommendedName>
        <fullName evidence="9">Protein kinase domain-containing protein</fullName>
    </recommendedName>
</protein>
<keyword evidence="2 8" id="KW-0732">Signal</keyword>
<dbReference type="Gene3D" id="1.10.510.10">
    <property type="entry name" value="Transferase(Phosphotransferase) domain 1"/>
    <property type="match status" value="2"/>
</dbReference>
<feature type="transmembrane region" description="Helical" evidence="7">
    <location>
        <begin position="167"/>
        <end position="190"/>
    </location>
</feature>
<evidence type="ECO:0000256" key="2">
    <source>
        <dbReference type="ARBA" id="ARBA00022729"/>
    </source>
</evidence>
<evidence type="ECO:0000256" key="6">
    <source>
        <dbReference type="SAM" id="MobiDB-lite"/>
    </source>
</evidence>
<sequence length="505" mass="55787">MKGYLGLLVFILVYQNMTSGWSLKNEGLGVLRSKEKVISVGVLYQSEDLKSWKYGMGSSNFRGYFVSQKITKFRRAAHRELLKVRFFPFHYPPRQGATAPTPSPSPSPSQSPHGPVPPPPPDPSVPEVPRPGPTPVPSVSPASTPSPEEGSFRSNSFRNENKKRSKLWIVAATVGGSIMFMVSAICVVFCQRNKIAVVKPWVTGISGPLQKAFVTGVPKLRRSELETACEEFSNVIGSSSVHRLYKGTLSSGVEIAVLSLSVSSAKDWSRDQESQFRQKIEALSKVNHKNFVNLIGYCVEEEPFTRMMVFEYAPNGSLFEHLHIREAEHLDWATRMRIMMGMAYCLEHLHQSTPPLFPNTLNSSSILLSDDYAAKMSDFVLWAGETSNGPSNVYSFGVILFEMLTGQLPYSDNTSALEDWASCYLRGGGGLMADPTLDGFQKDQMERIGEVIRSCVDPHPGQRPGMGEVSGRLREISGIRADGATPKVSPLWWAELEIISTDEAA</sequence>
<evidence type="ECO:0000313" key="11">
    <source>
        <dbReference type="Proteomes" id="UP001152484"/>
    </source>
</evidence>
<comment type="caution">
    <text evidence="10">The sequence shown here is derived from an EMBL/GenBank/DDBJ whole genome shotgun (WGS) entry which is preliminary data.</text>
</comment>
<dbReference type="GO" id="GO:0012505">
    <property type="term" value="C:endomembrane system"/>
    <property type="evidence" value="ECO:0007669"/>
    <property type="project" value="UniProtKB-SubCell"/>
</dbReference>
<dbReference type="EMBL" id="CAMAPE010000005">
    <property type="protein sequence ID" value="CAH9068920.1"/>
    <property type="molecule type" value="Genomic_DNA"/>
</dbReference>
<dbReference type="SUPFAM" id="SSF56112">
    <property type="entry name" value="Protein kinase-like (PK-like)"/>
    <property type="match status" value="1"/>
</dbReference>
<keyword evidence="4 7" id="KW-0472">Membrane</keyword>
<evidence type="ECO:0000256" key="8">
    <source>
        <dbReference type="SAM" id="SignalP"/>
    </source>
</evidence>